<dbReference type="EMBL" id="U15186">
    <property type="protein sequence ID" value="AAA63086.1"/>
    <property type="molecule type" value="Genomic_DNA"/>
</dbReference>
<protein>
    <submittedName>
        <fullName evidence="1">U471e</fullName>
    </submittedName>
</protein>
<reference evidence="1" key="1">
    <citation type="submission" date="1994-09" db="EMBL/GenBank/DDBJ databases">
        <authorList>
            <person name="Robison K."/>
        </authorList>
    </citation>
    <scope>NUCLEOTIDE SEQUENCE</scope>
</reference>
<proteinExistence type="predicted"/>
<organism evidence="1">
    <name type="scientific">Mycobacterium leprae</name>
    <dbReference type="NCBI Taxonomy" id="1769"/>
    <lineage>
        <taxon>Bacteria</taxon>
        <taxon>Bacillati</taxon>
        <taxon>Actinomycetota</taxon>
        <taxon>Actinomycetes</taxon>
        <taxon>Mycobacteriales</taxon>
        <taxon>Mycobacteriaceae</taxon>
        <taxon>Mycobacterium</taxon>
    </lineage>
</organism>
<dbReference type="PROSITE" id="PS51257">
    <property type="entry name" value="PROKAR_LIPOPROTEIN"/>
    <property type="match status" value="1"/>
</dbReference>
<dbReference type="AlphaFoldDB" id="Q50139"/>
<sequence>MLAARGHSSRLIHTVAGGFACFRQGSGLSLNLSSNCSICMCIHTVLTLGQHQILFVDEVRRFGRRSWRSPLIRVDDWARSALWLNATTPRMT</sequence>
<reference evidence="1" key="2">
    <citation type="submission" date="2023-06" db="EMBL/GenBank/DDBJ databases">
        <title>.</title>
        <authorList>
            <person name="Smith D.R."/>
        </authorList>
    </citation>
    <scope>NUCLEOTIDE SEQUENCE</scope>
</reference>
<accession>Q50139</accession>
<dbReference type="PIR" id="T09989">
    <property type="entry name" value="T09989"/>
</dbReference>
<name>Q50139_MYCLR</name>
<evidence type="ECO:0000313" key="1">
    <source>
        <dbReference type="EMBL" id="AAA63086.1"/>
    </source>
</evidence>